<dbReference type="Pfam" id="PF09821">
    <property type="entry name" value="AAA_assoc_C"/>
    <property type="match status" value="1"/>
</dbReference>
<comment type="caution">
    <text evidence="1">The sequence shown here is derived from an EMBL/GenBank/DDBJ whole genome shotgun (WGS) entry which is preliminary data.</text>
</comment>
<evidence type="ECO:0000313" key="1">
    <source>
        <dbReference type="EMBL" id="HGI43375.1"/>
    </source>
</evidence>
<organism evidence="1">
    <name type="scientific">Thermofilum pendens</name>
    <dbReference type="NCBI Taxonomy" id="2269"/>
    <lineage>
        <taxon>Archaea</taxon>
        <taxon>Thermoproteota</taxon>
        <taxon>Thermoprotei</taxon>
        <taxon>Thermofilales</taxon>
        <taxon>Thermofilaceae</taxon>
        <taxon>Thermofilum</taxon>
    </lineage>
</organism>
<sequence>MSQSSDKSERGKVLLPPDITPDHVLGLLEMLYSLGDNVDSMYIGDSLGESVETLPHAIDVAEALGLVRTSGGNLQLTELGRKVVKGDPKTVRRELRRHIEKLEPLGELMRILKERKSISVEEFMEIMEKYYPGNSEEAAKNVLIWGAFLYLFKMDEDDEEVHLIQ</sequence>
<dbReference type="AlphaFoldDB" id="A0A7C4B973"/>
<name>A0A7C4B973_THEPE</name>
<dbReference type="InterPro" id="IPR018632">
    <property type="entry name" value="AAA-associated_dom_C"/>
</dbReference>
<gene>
    <name evidence="1" type="ORF">ENV17_03200</name>
</gene>
<dbReference type="EMBL" id="DTFI01000080">
    <property type="protein sequence ID" value="HGI43375.1"/>
    <property type="molecule type" value="Genomic_DNA"/>
</dbReference>
<protein>
    <submittedName>
        <fullName evidence="1">Uncharacterized protein</fullName>
    </submittedName>
</protein>
<reference evidence="1" key="1">
    <citation type="journal article" date="2020" name="mSystems">
        <title>Genome- and Community-Level Interaction Insights into Carbon Utilization and Element Cycling Functions of Hydrothermarchaeota in Hydrothermal Sediment.</title>
        <authorList>
            <person name="Zhou Z."/>
            <person name="Liu Y."/>
            <person name="Xu W."/>
            <person name="Pan J."/>
            <person name="Luo Z.H."/>
            <person name="Li M."/>
        </authorList>
    </citation>
    <scope>NUCLEOTIDE SEQUENCE [LARGE SCALE GENOMIC DNA]</scope>
    <source>
        <strain evidence="1">SpSt-735</strain>
    </source>
</reference>
<proteinExistence type="predicted"/>
<accession>A0A7C4B973</accession>